<feature type="transmembrane region" description="Helical" evidence="1">
    <location>
        <begin position="182"/>
        <end position="206"/>
    </location>
</feature>
<accession>A1K777</accession>
<dbReference type="eggNOG" id="ENOG50332R6">
    <property type="taxonomic scope" value="Bacteria"/>
</dbReference>
<dbReference type="STRING" id="62928.azo2065"/>
<keyword evidence="1" id="KW-0472">Membrane</keyword>
<dbReference type="HOGENOM" id="CLU_1275549_0_0_4"/>
<name>A1K777_AZOSB</name>
<feature type="transmembrane region" description="Helical" evidence="1">
    <location>
        <begin position="137"/>
        <end position="162"/>
    </location>
</feature>
<proteinExistence type="predicted"/>
<protein>
    <submittedName>
        <fullName evidence="2">Hypothetical membrane protein</fullName>
    </submittedName>
</protein>
<evidence type="ECO:0000313" key="3">
    <source>
        <dbReference type="Proteomes" id="UP000002588"/>
    </source>
</evidence>
<sequence length="216" mass="23429">MHPGGCPGAFVARQPVVTRRAYPLSVINPRGLSMNLDLESGDATRAGDRARRRAAWALLVLIVAAPAAWVLFSSLEASWARISPLEGARFMLAATALGAALAVAPVLAVGGFFVALWFGVESVFLPRTRRTPLLDRVIVGVGLLVWFAPALGLLGSAVRALAEGRVHFVRPPRDYFLATDPIAFWQGVGFWLIMAGILGFLAWRYWRGKLPLRSRA</sequence>
<dbReference type="AlphaFoldDB" id="A1K777"/>
<dbReference type="EMBL" id="AM406670">
    <property type="protein sequence ID" value="CAL94682.1"/>
    <property type="molecule type" value="Genomic_DNA"/>
</dbReference>
<keyword evidence="1" id="KW-0812">Transmembrane</keyword>
<dbReference type="KEGG" id="azo:azo2065"/>
<evidence type="ECO:0000313" key="2">
    <source>
        <dbReference type="EMBL" id="CAL94682.1"/>
    </source>
</evidence>
<keyword evidence="3" id="KW-1185">Reference proteome</keyword>
<keyword evidence="1" id="KW-1133">Transmembrane helix</keyword>
<feature type="transmembrane region" description="Helical" evidence="1">
    <location>
        <begin position="54"/>
        <end position="72"/>
    </location>
</feature>
<evidence type="ECO:0000256" key="1">
    <source>
        <dbReference type="SAM" id="Phobius"/>
    </source>
</evidence>
<organism evidence="2 3">
    <name type="scientific">Azoarcus sp. (strain BH72)</name>
    <dbReference type="NCBI Taxonomy" id="418699"/>
    <lineage>
        <taxon>Bacteria</taxon>
        <taxon>Pseudomonadati</taxon>
        <taxon>Pseudomonadota</taxon>
        <taxon>Betaproteobacteria</taxon>
        <taxon>Rhodocyclales</taxon>
        <taxon>Zoogloeaceae</taxon>
        <taxon>Azoarcus</taxon>
    </lineage>
</organism>
<dbReference type="Proteomes" id="UP000002588">
    <property type="component" value="Chromosome"/>
</dbReference>
<reference evidence="2 3" key="1">
    <citation type="journal article" date="2006" name="Nat. Biotechnol.">
        <title>Complete genome of the mutualistic, N2-fixing grass endophyte Azoarcus sp. strain BH72.</title>
        <authorList>
            <person name="Krause A."/>
            <person name="Ramakumar A."/>
            <person name="Bartels D."/>
            <person name="Battistoni F."/>
            <person name="Bekel T."/>
            <person name="Boch J."/>
            <person name="Boehm M."/>
            <person name="Friedrich F."/>
            <person name="Hurek T."/>
            <person name="Krause L."/>
            <person name="Linke B."/>
            <person name="McHardy A.C."/>
            <person name="Sarkar A."/>
            <person name="Schneiker S."/>
            <person name="Syed A.A."/>
            <person name="Thauer R."/>
            <person name="Vorhoelter F.-J."/>
            <person name="Weidner S."/>
            <person name="Puehler A."/>
            <person name="Reinhold-Hurek B."/>
            <person name="Kaiser O."/>
            <person name="Goesmann A."/>
        </authorList>
    </citation>
    <scope>NUCLEOTIDE SEQUENCE [LARGE SCALE GENOMIC DNA]</scope>
    <source>
        <strain evidence="2 3">BH72</strain>
    </source>
</reference>
<gene>
    <name evidence="2" type="ordered locus">azo2065</name>
</gene>
<feature type="transmembrane region" description="Helical" evidence="1">
    <location>
        <begin position="92"/>
        <end position="125"/>
    </location>
</feature>